<dbReference type="PROSITE" id="PS50943">
    <property type="entry name" value="HTH_CROC1"/>
    <property type="match status" value="1"/>
</dbReference>
<dbReference type="PANTHER" id="PTHR46797:SF1">
    <property type="entry name" value="METHYLPHOSPHONATE SYNTHASE"/>
    <property type="match status" value="1"/>
</dbReference>
<dbReference type="OrthoDB" id="965471at2"/>
<name>A0A7K0EH94_9BACT</name>
<proteinExistence type="predicted"/>
<dbReference type="Pfam" id="PF01381">
    <property type="entry name" value="HTH_3"/>
    <property type="match status" value="1"/>
</dbReference>
<evidence type="ECO:0000313" key="5">
    <source>
        <dbReference type="Proteomes" id="UP000441754"/>
    </source>
</evidence>
<dbReference type="GO" id="GO:0005829">
    <property type="term" value="C:cytosol"/>
    <property type="evidence" value="ECO:0007669"/>
    <property type="project" value="TreeGrafter"/>
</dbReference>
<sequence length="70" mass="7865">MSNTPEEIGQLIRNTRKNRSLTQKELGRRLGISESAVNKYESGKENPTLQTLSKIADALDMKLSINFIES</sequence>
<dbReference type="SMART" id="SM00530">
    <property type="entry name" value="HTH_XRE"/>
    <property type="match status" value="1"/>
</dbReference>
<evidence type="ECO:0000256" key="2">
    <source>
        <dbReference type="SAM" id="MobiDB-lite"/>
    </source>
</evidence>
<dbReference type="Gene3D" id="1.10.260.40">
    <property type="entry name" value="lambda repressor-like DNA-binding domains"/>
    <property type="match status" value="1"/>
</dbReference>
<comment type="caution">
    <text evidence="4">The sequence shown here is derived from an EMBL/GenBank/DDBJ whole genome shotgun (WGS) entry which is preliminary data.</text>
</comment>
<dbReference type="GO" id="GO:0003700">
    <property type="term" value="F:DNA-binding transcription factor activity"/>
    <property type="evidence" value="ECO:0007669"/>
    <property type="project" value="TreeGrafter"/>
</dbReference>
<evidence type="ECO:0000259" key="3">
    <source>
        <dbReference type="PROSITE" id="PS50943"/>
    </source>
</evidence>
<feature type="region of interest" description="Disordered" evidence="2">
    <location>
        <begin position="1"/>
        <end position="27"/>
    </location>
</feature>
<dbReference type="CDD" id="cd00093">
    <property type="entry name" value="HTH_XRE"/>
    <property type="match status" value="1"/>
</dbReference>
<dbReference type="EMBL" id="WJXZ01000004">
    <property type="protein sequence ID" value="MRS61229.1"/>
    <property type="molecule type" value="Genomic_DNA"/>
</dbReference>
<accession>A0A7K0EH94</accession>
<dbReference type="GO" id="GO:0003677">
    <property type="term" value="F:DNA binding"/>
    <property type="evidence" value="ECO:0007669"/>
    <property type="project" value="UniProtKB-KW"/>
</dbReference>
<dbReference type="InterPro" id="IPR050807">
    <property type="entry name" value="TransReg_Diox_bact_type"/>
</dbReference>
<dbReference type="Proteomes" id="UP000441754">
    <property type="component" value="Unassembled WGS sequence"/>
</dbReference>
<keyword evidence="5" id="KW-1185">Reference proteome</keyword>
<dbReference type="InterPro" id="IPR001387">
    <property type="entry name" value="Cro/C1-type_HTH"/>
</dbReference>
<organism evidence="4 5">
    <name type="scientific">Larkinella terrae</name>
    <dbReference type="NCBI Taxonomy" id="2025311"/>
    <lineage>
        <taxon>Bacteria</taxon>
        <taxon>Pseudomonadati</taxon>
        <taxon>Bacteroidota</taxon>
        <taxon>Cytophagia</taxon>
        <taxon>Cytophagales</taxon>
        <taxon>Spirosomataceae</taxon>
        <taxon>Larkinella</taxon>
    </lineage>
</organism>
<evidence type="ECO:0000313" key="4">
    <source>
        <dbReference type="EMBL" id="MRS61229.1"/>
    </source>
</evidence>
<keyword evidence="1" id="KW-0238">DNA-binding</keyword>
<evidence type="ECO:0000256" key="1">
    <source>
        <dbReference type="ARBA" id="ARBA00023125"/>
    </source>
</evidence>
<dbReference type="SUPFAM" id="SSF47413">
    <property type="entry name" value="lambda repressor-like DNA-binding domains"/>
    <property type="match status" value="1"/>
</dbReference>
<dbReference type="AlphaFoldDB" id="A0A7K0EH94"/>
<dbReference type="RefSeq" id="WP_154174631.1">
    <property type="nucleotide sequence ID" value="NZ_WJXZ01000004.1"/>
</dbReference>
<gene>
    <name evidence="4" type="ORF">GJJ30_07990</name>
</gene>
<reference evidence="4 5" key="1">
    <citation type="journal article" date="2018" name="Antonie Van Leeuwenhoek">
        <title>Larkinella terrae sp. nov., isolated from soil on Jeju Island, South Korea.</title>
        <authorList>
            <person name="Ten L.N."/>
            <person name="Jeon J."/>
            <person name="Park S.J."/>
            <person name="Park S."/>
            <person name="Lee S.Y."/>
            <person name="Kim M.K."/>
            <person name="Jung H.Y."/>
        </authorList>
    </citation>
    <scope>NUCLEOTIDE SEQUENCE [LARGE SCALE GENOMIC DNA]</scope>
    <source>
        <strain evidence="4 5">KCTC 52001</strain>
    </source>
</reference>
<feature type="domain" description="HTH cro/C1-type" evidence="3">
    <location>
        <begin position="12"/>
        <end position="68"/>
    </location>
</feature>
<dbReference type="PANTHER" id="PTHR46797">
    <property type="entry name" value="HTH-TYPE TRANSCRIPTIONAL REGULATOR"/>
    <property type="match status" value="1"/>
</dbReference>
<protein>
    <submittedName>
        <fullName evidence="4">Helix-turn-helix domain-containing protein</fullName>
    </submittedName>
</protein>
<dbReference type="InterPro" id="IPR010982">
    <property type="entry name" value="Lambda_DNA-bd_dom_sf"/>
</dbReference>